<comment type="caution">
    <text evidence="3">The sequence shown here is derived from an EMBL/GenBank/DDBJ whole genome shotgun (WGS) entry which is preliminary data.</text>
</comment>
<feature type="compositionally biased region" description="Basic and acidic residues" evidence="1">
    <location>
        <begin position="898"/>
        <end position="907"/>
    </location>
</feature>
<dbReference type="Pfam" id="PF00533">
    <property type="entry name" value="BRCT"/>
    <property type="match status" value="1"/>
</dbReference>
<feature type="region of interest" description="Disordered" evidence="1">
    <location>
        <begin position="33"/>
        <end position="223"/>
    </location>
</feature>
<feature type="compositionally biased region" description="Polar residues" evidence="1">
    <location>
        <begin position="1134"/>
        <end position="1144"/>
    </location>
</feature>
<feature type="compositionally biased region" description="Basic and acidic residues" evidence="1">
    <location>
        <begin position="532"/>
        <end position="552"/>
    </location>
</feature>
<feature type="compositionally biased region" description="Low complexity" evidence="1">
    <location>
        <begin position="1117"/>
        <end position="1133"/>
    </location>
</feature>
<feature type="compositionally biased region" description="Basic and acidic residues" evidence="1">
    <location>
        <begin position="688"/>
        <end position="697"/>
    </location>
</feature>
<feature type="compositionally biased region" description="Low complexity" evidence="1">
    <location>
        <begin position="1048"/>
        <end position="1058"/>
    </location>
</feature>
<accession>A0A9P5TM71</accession>
<dbReference type="InterPro" id="IPR036420">
    <property type="entry name" value="BRCT_dom_sf"/>
</dbReference>
<proteinExistence type="predicted"/>
<dbReference type="CDD" id="cd17716">
    <property type="entry name" value="BRCT_microcephalin_rpt1"/>
    <property type="match status" value="1"/>
</dbReference>
<dbReference type="InterPro" id="IPR001357">
    <property type="entry name" value="BRCT_dom"/>
</dbReference>
<feature type="compositionally biased region" description="Polar residues" evidence="1">
    <location>
        <begin position="835"/>
        <end position="859"/>
    </location>
</feature>
<feature type="region of interest" description="Disordered" evidence="1">
    <location>
        <begin position="358"/>
        <end position="424"/>
    </location>
</feature>
<dbReference type="SUPFAM" id="SSF52113">
    <property type="entry name" value="BRCT domain"/>
    <property type="match status" value="1"/>
</dbReference>
<sequence>MTEAVFPERRTRSQLTLPDEILQIPEFSPLKGARTALRNNAHNLTPSPSDDSDDELLLSPGKHGKQSSSSKRSASPPPQDEYALGPGPSEGRELKRTKRDLPPPKGNESHSDSLKGSNALRQRLLSTHTRTHSDSNVATFQRPSRKRSATTSKKPSSTISASPPPTLFSPTTTTPKKNRAQSVPLFPSTHDLPRIDFRNIPPSPKRSRSPSRSPSKEAEMKQRIPSAMFVGSSSLPTIHDEVGNNMDVDQDKAVTVEAGQISTEDKATASVEADQTSTKAEQGMPLLTHVQTAIIEPGIPTPYTPSTSVIPSLPTIPATPVSQSFDKLLSLSPLTPLPETPLPPRKTPYEGTEDRFAINPGWDLGPTEDTTTSSQILIPPPPIAPSTSRSRLPRPSIAPPPVPAQSSRFGTMGPPALPAKSKNLIVPTRNPIKVPRNAFDVLMGKTPLEAKENSEKNKGKARQNPVKPMPSNLFSSSSGAKLSVAAPSSSQSKVKMKNKMRPKGKSKPEKPHVIAPISDEEDEEEDISDPWRTTEVKTVTEPESELEIKRPSVELLQPSKPVKRTTAVERPLVEQALMNPPPANTRNEMEPMFEMPIQDAAMEDKAPKVEATPNIEAAQDNSRIPSEDEVIPETPPQTTPESPKESGSSTVESTVQKSSVTPQDEIIPETPPRTTRRTPPGAEELVTEENKEQEKSQGEPADSRPPSRIRASKLPLGKKKQPIAVPPASRVTRSVSNMKTGKEVEVLQPRTSGKATKSVGAKRKLPGTVTKPVVVPPVDSSRDDAETDVFMDVAEDTTQLFSGSPMKLDSSPAKTPKRKAPVKSPMKFSLGKPMSSPSPTKVARSSTLFSSKPTINMGASSSLSTLSNALEKLRMPAPSRPSTSMGFNRDAAGNNDDGLEKSKDDTAVGRASLGMGQPARGLKRSSTVGNSFKVPNPAASSSKVSTSLGKDLVHKSLAMFMSNKGGIAKTGTGSLIRGTGKTTGLGSKSIFGVGGGLRRTISKKTTLPVVIGSPVKGGGVEGTEEGEDEEGQDRQTQGSDDADVFMATTSTTSTSLTLDNLDPETFEKGKGKEQSSSKLSDASRRVSMVSHALSQSLNMPPPPPHTRGLMGPPATPPSGRRSASSSYPSTSAGENSPSTGTRSSARIAKAAEQMKTKPGADGHVSAGKKGLTPPPNPAVEALKVLKDCVIFVDVKTDDGEEAGSLFVEMLEGVGARVLTRVGQTCTHIVYKNGLMSTVTRYRLLRDPKPFVVGIGWVVECVEQRKRVGEEDFLVVLDGTHVAGVNKRRRSMLPRLLATELSFRSETEKDENCEADQSIDGSNSSITMDDDLAPLERARRRKSLMTGPKA</sequence>
<feature type="compositionally biased region" description="Basic residues" evidence="1">
    <location>
        <begin position="494"/>
        <end position="505"/>
    </location>
</feature>
<gene>
    <name evidence="3" type="ORF">CPB84DRAFT_1781523</name>
</gene>
<dbReference type="Proteomes" id="UP000724874">
    <property type="component" value="Unassembled WGS sequence"/>
</dbReference>
<feature type="compositionally biased region" description="Low complexity" evidence="1">
    <location>
        <begin position="57"/>
        <end position="74"/>
    </location>
</feature>
<feature type="region of interest" description="Disordered" evidence="1">
    <location>
        <begin position="1306"/>
        <end position="1349"/>
    </location>
</feature>
<feature type="compositionally biased region" description="Polar residues" evidence="1">
    <location>
        <begin position="114"/>
        <end position="141"/>
    </location>
</feature>
<feature type="compositionally biased region" description="Basic and acidic residues" evidence="1">
    <location>
        <begin position="448"/>
        <end position="458"/>
    </location>
</feature>
<evidence type="ECO:0000259" key="2">
    <source>
        <dbReference type="PROSITE" id="PS50172"/>
    </source>
</evidence>
<feature type="compositionally biased region" description="Basic and acidic residues" evidence="1">
    <location>
        <begin position="1065"/>
        <end position="1075"/>
    </location>
</feature>
<feature type="compositionally biased region" description="Polar residues" evidence="1">
    <location>
        <begin position="646"/>
        <end position="662"/>
    </location>
</feature>
<protein>
    <recommendedName>
        <fullName evidence="2">BRCT domain-containing protein</fullName>
    </recommendedName>
</protein>
<feature type="compositionally biased region" description="Low complexity" evidence="1">
    <location>
        <begin position="385"/>
        <end position="395"/>
    </location>
</feature>
<evidence type="ECO:0000256" key="1">
    <source>
        <dbReference type="SAM" id="MobiDB-lite"/>
    </source>
</evidence>
<name>A0A9P5TM71_GYMJU</name>
<evidence type="ECO:0000313" key="4">
    <source>
        <dbReference type="Proteomes" id="UP000724874"/>
    </source>
</evidence>
<dbReference type="SMART" id="SM00292">
    <property type="entry name" value="BRCT"/>
    <property type="match status" value="1"/>
</dbReference>
<dbReference type="Gene3D" id="3.40.50.10190">
    <property type="entry name" value="BRCT domain"/>
    <property type="match status" value="1"/>
</dbReference>
<feature type="region of interest" description="Disordered" evidence="1">
    <location>
        <begin position="1010"/>
        <end position="1175"/>
    </location>
</feature>
<reference evidence="3" key="1">
    <citation type="submission" date="2020-11" db="EMBL/GenBank/DDBJ databases">
        <authorList>
            <consortium name="DOE Joint Genome Institute"/>
            <person name="Ahrendt S."/>
            <person name="Riley R."/>
            <person name="Andreopoulos W."/>
            <person name="LaButti K."/>
            <person name="Pangilinan J."/>
            <person name="Ruiz-duenas F.J."/>
            <person name="Barrasa J.M."/>
            <person name="Sanchez-Garcia M."/>
            <person name="Camarero S."/>
            <person name="Miyauchi S."/>
            <person name="Serrano A."/>
            <person name="Linde D."/>
            <person name="Babiker R."/>
            <person name="Drula E."/>
            <person name="Ayuso-Fernandez I."/>
            <person name="Pacheco R."/>
            <person name="Padilla G."/>
            <person name="Ferreira P."/>
            <person name="Barriuso J."/>
            <person name="Kellner H."/>
            <person name="Castanera R."/>
            <person name="Alfaro M."/>
            <person name="Ramirez L."/>
            <person name="Pisabarro A.G."/>
            <person name="Kuo A."/>
            <person name="Tritt A."/>
            <person name="Lipzen A."/>
            <person name="He G."/>
            <person name="Yan M."/>
            <person name="Ng V."/>
            <person name="Cullen D."/>
            <person name="Martin F."/>
            <person name="Rosso M.-N."/>
            <person name="Henrissat B."/>
            <person name="Hibbett D."/>
            <person name="Martinez A.T."/>
            <person name="Grigoriev I.V."/>
        </authorList>
    </citation>
    <scope>NUCLEOTIDE SEQUENCE</scope>
    <source>
        <strain evidence="3">AH 44721</strain>
    </source>
</reference>
<evidence type="ECO:0000313" key="3">
    <source>
        <dbReference type="EMBL" id="KAF8897084.1"/>
    </source>
</evidence>
<feature type="domain" description="BRCT" evidence="2">
    <location>
        <begin position="1180"/>
        <end position="1274"/>
    </location>
</feature>
<dbReference type="PROSITE" id="PS50172">
    <property type="entry name" value="BRCT"/>
    <property type="match status" value="1"/>
</dbReference>
<feature type="compositionally biased region" description="Polar residues" evidence="1">
    <location>
        <begin position="472"/>
        <end position="493"/>
    </location>
</feature>
<feature type="compositionally biased region" description="Low complexity" evidence="1">
    <location>
        <begin position="149"/>
        <end position="161"/>
    </location>
</feature>
<feature type="compositionally biased region" description="Acidic residues" evidence="1">
    <location>
        <begin position="518"/>
        <end position="528"/>
    </location>
</feature>
<dbReference type="EMBL" id="JADNYJ010000057">
    <property type="protein sequence ID" value="KAF8897084.1"/>
    <property type="molecule type" value="Genomic_DNA"/>
</dbReference>
<feature type="compositionally biased region" description="Basic and acidic residues" evidence="1">
    <location>
        <begin position="90"/>
        <end position="113"/>
    </location>
</feature>
<keyword evidence="4" id="KW-1185">Reference proteome</keyword>
<feature type="region of interest" description="Disordered" evidence="1">
    <location>
        <begin position="797"/>
        <end position="944"/>
    </location>
</feature>
<feature type="compositionally biased region" description="Acidic residues" evidence="1">
    <location>
        <begin position="1022"/>
        <end position="1031"/>
    </location>
</feature>
<dbReference type="OrthoDB" id="2384350at2759"/>
<feature type="region of interest" description="Disordered" evidence="1">
    <location>
        <begin position="447"/>
        <end position="784"/>
    </location>
</feature>
<organism evidence="3 4">
    <name type="scientific">Gymnopilus junonius</name>
    <name type="common">Spectacular rustgill mushroom</name>
    <name type="synonym">Gymnopilus spectabilis subsp. junonius</name>
    <dbReference type="NCBI Taxonomy" id="109634"/>
    <lineage>
        <taxon>Eukaryota</taxon>
        <taxon>Fungi</taxon>
        <taxon>Dikarya</taxon>
        <taxon>Basidiomycota</taxon>
        <taxon>Agaricomycotina</taxon>
        <taxon>Agaricomycetes</taxon>
        <taxon>Agaricomycetidae</taxon>
        <taxon>Agaricales</taxon>
        <taxon>Agaricineae</taxon>
        <taxon>Hymenogastraceae</taxon>
        <taxon>Gymnopilus</taxon>
    </lineage>
</organism>